<evidence type="ECO:0000259" key="3">
    <source>
        <dbReference type="PROSITE" id="PS50234"/>
    </source>
</evidence>
<dbReference type="AlphaFoldDB" id="A0AAD1X9M7"/>
<dbReference type="PROSITE" id="PS50004">
    <property type="entry name" value="C2"/>
    <property type="match status" value="1"/>
</dbReference>
<dbReference type="InterPro" id="IPR045052">
    <property type="entry name" value="Copine"/>
</dbReference>
<dbReference type="EMBL" id="CAMPGE010003649">
    <property type="protein sequence ID" value="CAI2362490.1"/>
    <property type="molecule type" value="Genomic_DNA"/>
</dbReference>
<reference evidence="4" key="1">
    <citation type="submission" date="2023-07" db="EMBL/GenBank/DDBJ databases">
        <authorList>
            <consortium name="AG Swart"/>
            <person name="Singh M."/>
            <person name="Singh A."/>
            <person name="Seah K."/>
            <person name="Emmerich C."/>
        </authorList>
    </citation>
    <scope>NUCLEOTIDE SEQUENCE</scope>
    <source>
        <strain evidence="4">DP1</strain>
    </source>
</reference>
<dbReference type="InterPro" id="IPR035892">
    <property type="entry name" value="C2_domain_sf"/>
</dbReference>
<comment type="caution">
    <text evidence="4">The sequence shown here is derived from an EMBL/GenBank/DDBJ whole genome shotgun (WGS) entry which is preliminary data.</text>
</comment>
<dbReference type="Pfam" id="PF07002">
    <property type="entry name" value="Copine"/>
    <property type="match status" value="1"/>
</dbReference>
<protein>
    <submittedName>
        <fullName evidence="4">Uncharacterized protein</fullName>
    </submittedName>
</protein>
<organism evidence="4 5">
    <name type="scientific">Euplotes crassus</name>
    <dbReference type="NCBI Taxonomy" id="5936"/>
    <lineage>
        <taxon>Eukaryota</taxon>
        <taxon>Sar</taxon>
        <taxon>Alveolata</taxon>
        <taxon>Ciliophora</taxon>
        <taxon>Intramacronucleata</taxon>
        <taxon>Spirotrichea</taxon>
        <taxon>Hypotrichia</taxon>
        <taxon>Euplotida</taxon>
        <taxon>Euplotidae</taxon>
        <taxon>Moneuplotes</taxon>
    </lineage>
</organism>
<name>A0AAD1X9M7_EUPCR</name>
<dbReference type="InterPro" id="IPR010734">
    <property type="entry name" value="Copine_C"/>
</dbReference>
<dbReference type="PANTHER" id="PTHR10857:SF106">
    <property type="entry name" value="C2 DOMAIN-CONTAINING PROTEIN"/>
    <property type="match status" value="1"/>
</dbReference>
<feature type="domain" description="VWFA" evidence="3">
    <location>
        <begin position="311"/>
        <end position="532"/>
    </location>
</feature>
<dbReference type="InterPro" id="IPR036465">
    <property type="entry name" value="vWFA_dom_sf"/>
</dbReference>
<dbReference type="SMART" id="SM00327">
    <property type="entry name" value="VWA"/>
    <property type="match status" value="1"/>
</dbReference>
<evidence type="ECO:0000259" key="2">
    <source>
        <dbReference type="PROSITE" id="PS50004"/>
    </source>
</evidence>
<dbReference type="Gene3D" id="2.60.40.150">
    <property type="entry name" value="C2 domain"/>
    <property type="match status" value="2"/>
</dbReference>
<feature type="domain" description="C2" evidence="2">
    <location>
        <begin position="4"/>
        <end position="131"/>
    </location>
</feature>
<evidence type="ECO:0000313" key="4">
    <source>
        <dbReference type="EMBL" id="CAI2362490.1"/>
    </source>
</evidence>
<dbReference type="Pfam" id="PF00168">
    <property type="entry name" value="C2"/>
    <property type="match status" value="2"/>
</dbReference>
<dbReference type="Proteomes" id="UP001295684">
    <property type="component" value="Unassembled WGS sequence"/>
</dbReference>
<dbReference type="SUPFAM" id="SSF53300">
    <property type="entry name" value="vWA-like"/>
    <property type="match status" value="1"/>
</dbReference>
<comment type="similarity">
    <text evidence="1">Belongs to the copine family.</text>
</comment>
<dbReference type="SMART" id="SM00239">
    <property type="entry name" value="C2"/>
    <property type="match status" value="2"/>
</dbReference>
<dbReference type="PANTHER" id="PTHR10857">
    <property type="entry name" value="COPINE"/>
    <property type="match status" value="1"/>
</dbReference>
<keyword evidence="5" id="KW-1185">Reference proteome</keyword>
<dbReference type="InterPro" id="IPR000008">
    <property type="entry name" value="C2_dom"/>
</dbReference>
<dbReference type="SUPFAM" id="SSF49562">
    <property type="entry name" value="C2 domain (Calcium/lipid-binding domain, CaLB)"/>
    <property type="match status" value="2"/>
</dbReference>
<evidence type="ECO:0000313" key="5">
    <source>
        <dbReference type="Proteomes" id="UP001295684"/>
    </source>
</evidence>
<dbReference type="InterPro" id="IPR002035">
    <property type="entry name" value="VWF_A"/>
</dbReference>
<sequence>MEAYSPPASDSLKPNTLLGHEISSLRQKIQLFISCRNLKDLDLITVSDPYVEIWLKNDERTPWTKIAQTETIDNNLNPDFATPVVLDYFFEKSQEIRFEVYDKDVNGRDEIGKCETKISKLLAAQNQTFTADLKYAKKPKRKNGQILVTLDSVKESNHTVNISCRCDDLKSKTKLFGLVSTNNPFLVIRRCRNYDPSPDDVTTSVKVYESPVIKGTLTPSWNLGEIKCELLCNSDLDIPLIFEVWSYHNSGKHRIYGRVRGSIKEMASRVGQSQDIIKKQGNPYGTLTFDSFDLIEIPTMVDYIRSGWIMSLSVAIDFTASNGELSSPSSLHYVDPNNPGKMNQYEQAIFQVGNILEPYDSDRMFPVFGFGGEPRFCGINEVSHCFHLNGQENPEVEGVQGILQAYREAMVGGLGLYAPTNFSPCLETMITFIEQRKHLSEYHIMLYITDGAITDMKETVSSIVEASNLPMSIIIIGVGNADFQRMEQLDCDDGLLRDQYGNVAKQDIVQFVEFNKYSSDVTLLHEDVLREVPDQVVRYMLMNGIRPNPVEHDIMR</sequence>
<dbReference type="PROSITE" id="PS50234">
    <property type="entry name" value="VWFA"/>
    <property type="match status" value="1"/>
</dbReference>
<dbReference type="CDD" id="cd04048">
    <property type="entry name" value="C2A_Copine"/>
    <property type="match status" value="1"/>
</dbReference>
<gene>
    <name evidence="4" type="ORF">ECRASSUSDP1_LOCUS3814</name>
</gene>
<accession>A0AAD1X9M7</accession>
<evidence type="ECO:0000256" key="1">
    <source>
        <dbReference type="ARBA" id="ARBA00009048"/>
    </source>
</evidence>
<proteinExistence type="inferred from homology"/>
<dbReference type="GO" id="GO:0005544">
    <property type="term" value="F:calcium-dependent phospholipid binding"/>
    <property type="evidence" value="ECO:0007669"/>
    <property type="project" value="InterPro"/>
</dbReference>
<dbReference type="GO" id="GO:0071277">
    <property type="term" value="P:cellular response to calcium ion"/>
    <property type="evidence" value="ECO:0007669"/>
    <property type="project" value="TreeGrafter"/>
</dbReference>
<dbReference type="GO" id="GO:0005886">
    <property type="term" value="C:plasma membrane"/>
    <property type="evidence" value="ECO:0007669"/>
    <property type="project" value="TreeGrafter"/>
</dbReference>